<keyword evidence="3" id="KW-0809">Transit peptide</keyword>
<evidence type="ECO:0000313" key="5">
    <source>
        <dbReference type="EMBL" id="KAJ1698022.1"/>
    </source>
</evidence>
<evidence type="ECO:0000256" key="3">
    <source>
        <dbReference type="ARBA" id="ARBA00022946"/>
    </source>
</evidence>
<dbReference type="Proteomes" id="UP001151287">
    <property type="component" value="Unassembled WGS sequence"/>
</dbReference>
<dbReference type="EMBL" id="JAMQYH010000002">
    <property type="protein sequence ID" value="KAJ1698022.1"/>
    <property type="molecule type" value="Genomic_DNA"/>
</dbReference>
<dbReference type="GO" id="GO:0009536">
    <property type="term" value="C:plastid"/>
    <property type="evidence" value="ECO:0007669"/>
    <property type="project" value="UniProtKB-SubCell"/>
</dbReference>
<name>A0A9Q0HTL4_9POAL</name>
<gene>
    <name evidence="5" type="ORF">LUZ63_006534</name>
</gene>
<dbReference type="AlphaFoldDB" id="A0A9Q0HTL4"/>
<dbReference type="OrthoDB" id="45035at2759"/>
<comment type="caution">
    <text evidence="5">The sequence shown here is derived from an EMBL/GenBank/DDBJ whole genome shotgun (WGS) entry which is preliminary data.</text>
</comment>
<keyword evidence="2" id="KW-0934">Plastid</keyword>
<comment type="subcellular location">
    <subcellularLocation>
        <location evidence="1">Plastid</location>
    </subcellularLocation>
</comment>
<protein>
    <recommendedName>
        <fullName evidence="4">Plastid lipid-associated protein/fibrillin conserved domain-containing protein</fullName>
    </recommendedName>
</protein>
<dbReference type="Pfam" id="PF04755">
    <property type="entry name" value="PAP_fibrillin"/>
    <property type="match status" value="1"/>
</dbReference>
<reference evidence="5" key="1">
    <citation type="journal article" date="2022" name="Cell">
        <title>Repeat-based holocentromeres influence genome architecture and karyotype evolution.</title>
        <authorList>
            <person name="Hofstatter P.G."/>
            <person name="Thangavel G."/>
            <person name="Lux T."/>
            <person name="Neumann P."/>
            <person name="Vondrak T."/>
            <person name="Novak P."/>
            <person name="Zhang M."/>
            <person name="Costa L."/>
            <person name="Castellani M."/>
            <person name="Scott A."/>
            <person name="Toegelov H."/>
            <person name="Fuchs J."/>
            <person name="Mata-Sucre Y."/>
            <person name="Dias Y."/>
            <person name="Vanzela A.L.L."/>
            <person name="Huettel B."/>
            <person name="Almeida C.C.S."/>
            <person name="Simkova H."/>
            <person name="Souza G."/>
            <person name="Pedrosa-Harand A."/>
            <person name="Macas J."/>
            <person name="Mayer K.F.X."/>
            <person name="Houben A."/>
            <person name="Marques A."/>
        </authorList>
    </citation>
    <scope>NUCLEOTIDE SEQUENCE</scope>
    <source>
        <strain evidence="5">RhyBre1mFocal</strain>
    </source>
</reference>
<dbReference type="PANTHER" id="PTHR31906">
    <property type="entry name" value="PLASTID-LIPID-ASSOCIATED PROTEIN 4, CHLOROPLASTIC-RELATED"/>
    <property type="match status" value="1"/>
</dbReference>
<feature type="domain" description="Plastid lipid-associated protein/fibrillin conserved" evidence="4">
    <location>
        <begin position="61"/>
        <end position="191"/>
    </location>
</feature>
<evidence type="ECO:0000256" key="2">
    <source>
        <dbReference type="ARBA" id="ARBA00022640"/>
    </source>
</evidence>
<evidence type="ECO:0000256" key="1">
    <source>
        <dbReference type="ARBA" id="ARBA00004474"/>
    </source>
</evidence>
<organism evidence="5 6">
    <name type="scientific">Rhynchospora breviuscula</name>
    <dbReference type="NCBI Taxonomy" id="2022672"/>
    <lineage>
        <taxon>Eukaryota</taxon>
        <taxon>Viridiplantae</taxon>
        <taxon>Streptophyta</taxon>
        <taxon>Embryophyta</taxon>
        <taxon>Tracheophyta</taxon>
        <taxon>Spermatophyta</taxon>
        <taxon>Magnoliopsida</taxon>
        <taxon>Liliopsida</taxon>
        <taxon>Poales</taxon>
        <taxon>Cyperaceae</taxon>
        <taxon>Cyperoideae</taxon>
        <taxon>Rhynchosporeae</taxon>
        <taxon>Rhynchospora</taxon>
    </lineage>
</organism>
<accession>A0A9Q0HTL4</accession>
<proteinExistence type="predicted"/>
<dbReference type="InterPro" id="IPR006843">
    <property type="entry name" value="PAP/fibrillin_dom"/>
</dbReference>
<evidence type="ECO:0000313" key="6">
    <source>
        <dbReference type="Proteomes" id="UP001151287"/>
    </source>
</evidence>
<keyword evidence="6" id="KW-1185">Reference proteome</keyword>
<evidence type="ECO:0000259" key="4">
    <source>
        <dbReference type="Pfam" id="PF04755"/>
    </source>
</evidence>
<dbReference type="InterPro" id="IPR039633">
    <property type="entry name" value="PAP"/>
</dbReference>
<sequence>MASSTALLSLLSPVSTPRSLRSLTITSSQPSIFLHSHHRRISAIRASSLAAQPVTATTPQDLVESILSKVNGTDRGVKLAKEGHQEVADVAMQLSKFCVDEPVKCPLIFGEWDVVYCSVPTSPGGGYRTAIGRLIFKTDEMVQVVEAPDIVRNRVSFSLFGFIDGQVSLKGKLKILDEKWIQVVFEPPELKIGSLGFQYGGESEVKLEITYIHEKIRLGKGSRGSLFVFLRCN</sequence>